<comment type="similarity">
    <text evidence="5">Belongs to the creatininase superfamily.</text>
</comment>
<dbReference type="RefSeq" id="WP_189679870.1">
    <property type="nucleotide sequence ID" value="NZ_BNCJ01000004.1"/>
</dbReference>
<evidence type="ECO:0000256" key="2">
    <source>
        <dbReference type="ARBA" id="ARBA00022723"/>
    </source>
</evidence>
<accession>A0A8J3M7Q7</accession>
<dbReference type="InterPro" id="IPR003785">
    <property type="entry name" value="Creatininase/forma_Hydrolase"/>
</dbReference>
<dbReference type="Gene3D" id="3.40.50.10310">
    <property type="entry name" value="Creatininase"/>
    <property type="match status" value="1"/>
</dbReference>
<dbReference type="Proteomes" id="UP000626220">
    <property type="component" value="Unassembled WGS sequence"/>
</dbReference>
<sequence>MSLQGHWADLPSSAFRELPGDLVAVLPLGAIEQHGPHLPVSVDRDLIEAAVAAMLGELGPEQSVLALPVLSVTKSNEHLSFPGTLTLGPETLLAVLRDIGASLARTGVRRLVLFNGHGGNTALLQVAARELRVANRMIVAVCGWFGFAETEGLISAEAYARDIHAGDLETSAMLAVKPALVNMAEARDFVTSLDRWEAEFDWIGLSGQAASPAWVIEDLNPEGACGNAALATAEKGRALIESAGRNFATFLREFAQFDLGGGA</sequence>
<keyword evidence="7" id="KW-1185">Reference proteome</keyword>
<comment type="caution">
    <text evidence="6">The sequence shown here is derived from an EMBL/GenBank/DDBJ whole genome shotgun (WGS) entry which is preliminary data.</text>
</comment>
<dbReference type="GO" id="GO:0009231">
    <property type="term" value="P:riboflavin biosynthetic process"/>
    <property type="evidence" value="ECO:0007669"/>
    <property type="project" value="TreeGrafter"/>
</dbReference>
<keyword evidence="2" id="KW-0479">Metal-binding</keyword>
<evidence type="ECO:0000256" key="4">
    <source>
        <dbReference type="ARBA" id="ARBA00022833"/>
    </source>
</evidence>
<gene>
    <name evidence="6" type="ORF">GCM10017056_19280</name>
</gene>
<evidence type="ECO:0000313" key="7">
    <source>
        <dbReference type="Proteomes" id="UP000626220"/>
    </source>
</evidence>
<dbReference type="GO" id="GO:0046872">
    <property type="term" value="F:metal ion binding"/>
    <property type="evidence" value="ECO:0007669"/>
    <property type="project" value="UniProtKB-KW"/>
</dbReference>
<name>A0A8J3M7Q7_9RHOB</name>
<dbReference type="EMBL" id="BNCJ01000004">
    <property type="protein sequence ID" value="GHF47915.1"/>
    <property type="molecule type" value="Genomic_DNA"/>
</dbReference>
<dbReference type="PANTHER" id="PTHR35005:SF1">
    <property type="entry name" value="2-AMINO-5-FORMYLAMINO-6-RIBOSYLAMINOPYRIMIDIN-4(3H)-ONE 5'-MONOPHOSPHATE DEFORMYLASE"/>
    <property type="match status" value="1"/>
</dbReference>
<reference evidence="6" key="1">
    <citation type="journal article" date="2014" name="Int. J. Syst. Evol. Microbiol.">
        <title>Complete genome sequence of Corynebacterium casei LMG S-19264T (=DSM 44701T), isolated from a smear-ripened cheese.</title>
        <authorList>
            <consortium name="US DOE Joint Genome Institute (JGI-PGF)"/>
            <person name="Walter F."/>
            <person name="Albersmeier A."/>
            <person name="Kalinowski J."/>
            <person name="Ruckert C."/>
        </authorList>
    </citation>
    <scope>NUCLEOTIDE SEQUENCE</scope>
    <source>
        <strain evidence="6">KCTC 42650</strain>
    </source>
</reference>
<dbReference type="InterPro" id="IPR024087">
    <property type="entry name" value="Creatininase-like_sf"/>
</dbReference>
<dbReference type="AlphaFoldDB" id="A0A8J3M7Q7"/>
<dbReference type="SUPFAM" id="SSF102215">
    <property type="entry name" value="Creatininase"/>
    <property type="match status" value="1"/>
</dbReference>
<protein>
    <submittedName>
        <fullName evidence="6">Creatininase</fullName>
    </submittedName>
</protein>
<evidence type="ECO:0000313" key="6">
    <source>
        <dbReference type="EMBL" id="GHF47915.1"/>
    </source>
</evidence>
<dbReference type="Pfam" id="PF02633">
    <property type="entry name" value="Creatininase"/>
    <property type="match status" value="1"/>
</dbReference>
<proteinExistence type="inferred from homology"/>
<dbReference type="PANTHER" id="PTHR35005">
    <property type="entry name" value="3-DEHYDRO-SCYLLO-INOSOSE HYDROLASE"/>
    <property type="match status" value="1"/>
</dbReference>
<reference evidence="6" key="2">
    <citation type="submission" date="2020-09" db="EMBL/GenBank/DDBJ databases">
        <authorList>
            <person name="Sun Q."/>
            <person name="Kim S."/>
        </authorList>
    </citation>
    <scope>NUCLEOTIDE SEQUENCE</scope>
    <source>
        <strain evidence="6">KCTC 42650</strain>
    </source>
</reference>
<keyword evidence="4" id="KW-0862">Zinc</keyword>
<evidence type="ECO:0000256" key="1">
    <source>
        <dbReference type="ARBA" id="ARBA00001947"/>
    </source>
</evidence>
<dbReference type="GO" id="GO:0016811">
    <property type="term" value="F:hydrolase activity, acting on carbon-nitrogen (but not peptide) bonds, in linear amides"/>
    <property type="evidence" value="ECO:0007669"/>
    <property type="project" value="TreeGrafter"/>
</dbReference>
<evidence type="ECO:0000256" key="5">
    <source>
        <dbReference type="ARBA" id="ARBA00024029"/>
    </source>
</evidence>
<keyword evidence="3" id="KW-0378">Hydrolase</keyword>
<evidence type="ECO:0000256" key="3">
    <source>
        <dbReference type="ARBA" id="ARBA00022801"/>
    </source>
</evidence>
<comment type="cofactor">
    <cofactor evidence="1">
        <name>Zn(2+)</name>
        <dbReference type="ChEBI" id="CHEBI:29105"/>
    </cofactor>
</comment>
<organism evidence="6 7">
    <name type="scientific">Seohaeicola zhoushanensis</name>
    <dbReference type="NCBI Taxonomy" id="1569283"/>
    <lineage>
        <taxon>Bacteria</taxon>
        <taxon>Pseudomonadati</taxon>
        <taxon>Pseudomonadota</taxon>
        <taxon>Alphaproteobacteria</taxon>
        <taxon>Rhodobacterales</taxon>
        <taxon>Roseobacteraceae</taxon>
        <taxon>Seohaeicola</taxon>
    </lineage>
</organism>